<dbReference type="CDD" id="cd24146">
    <property type="entry name" value="nat-AmDH_N_like"/>
    <property type="match status" value="1"/>
</dbReference>
<evidence type="ECO:0000259" key="1">
    <source>
        <dbReference type="Pfam" id="PF19328"/>
    </source>
</evidence>
<dbReference type="Pfam" id="PF19328">
    <property type="entry name" value="DAP_DH_C"/>
    <property type="match status" value="1"/>
</dbReference>
<evidence type="ECO:0000313" key="3">
    <source>
        <dbReference type="Proteomes" id="UP000641588"/>
    </source>
</evidence>
<proteinExistence type="predicted"/>
<reference evidence="2" key="1">
    <citation type="submission" date="2019-10" db="EMBL/GenBank/DDBJ databases">
        <title>Description of Paenibacillus glebae sp. nov.</title>
        <authorList>
            <person name="Carlier A."/>
            <person name="Qi S."/>
        </authorList>
    </citation>
    <scope>NUCLEOTIDE SEQUENCE</scope>
    <source>
        <strain evidence="2">LMG 31456</strain>
    </source>
</reference>
<organism evidence="2 3">
    <name type="scientific">Paenibacillus foliorum</name>
    <dbReference type="NCBI Taxonomy" id="2654974"/>
    <lineage>
        <taxon>Bacteria</taxon>
        <taxon>Bacillati</taxon>
        <taxon>Bacillota</taxon>
        <taxon>Bacilli</taxon>
        <taxon>Bacillales</taxon>
        <taxon>Paenibacillaceae</taxon>
        <taxon>Paenibacillus</taxon>
    </lineage>
</organism>
<dbReference type="EMBL" id="WHOD01000102">
    <property type="protein sequence ID" value="NOU96891.1"/>
    <property type="molecule type" value="Genomic_DNA"/>
</dbReference>
<dbReference type="InterPro" id="IPR045760">
    <property type="entry name" value="DAP_DH_C"/>
</dbReference>
<protein>
    <recommendedName>
        <fullName evidence="1">2,4-diaminopentanoate dehydrogenase C-terminal domain-containing protein</fullName>
    </recommendedName>
</protein>
<sequence length="337" mass="36535">MRSEKMNVISYGLGPIGVKIMQSCLQSDKIQLIGAVDIDPQKIGKDAGDLVGSTSVGVRVVSSLDEVDASAAAGRKFALHATGSNLDQVWPQIRQLMDEGYSVISTCEQLSYPWHRYPELSKEIDQYARDKKQFVIGTGVNPGYIMDAVTVFATSVTQSLSKISVYRKVDVSKRRIPLQKKVGIGMTPEEFRNLASNDGIGHVGLEESLRLIAYGLNLSLTEVKNSIEPTIADNDSMLAIGPLRKNEVSGLHQTSIGVTKEGIPVELDLVMSIDVTQEDRIVLETKDMDTVEFVVPSGIFGDTATVNVVVNTAKTLHSSNASGLLTMADIPLTRNVL</sequence>
<name>A0A972K2M1_9BACL</name>
<dbReference type="RefSeq" id="WP_171655121.1">
    <property type="nucleotide sequence ID" value="NZ_WHOD01000102.1"/>
</dbReference>
<feature type="domain" description="2,4-diaminopentanoate dehydrogenase C-terminal" evidence="1">
    <location>
        <begin position="144"/>
        <end position="335"/>
    </location>
</feature>
<evidence type="ECO:0000313" key="2">
    <source>
        <dbReference type="EMBL" id="NOU96891.1"/>
    </source>
</evidence>
<dbReference type="Proteomes" id="UP000641588">
    <property type="component" value="Unassembled WGS sequence"/>
</dbReference>
<gene>
    <name evidence="2" type="ORF">GC093_27250</name>
</gene>
<comment type="caution">
    <text evidence="2">The sequence shown here is derived from an EMBL/GenBank/DDBJ whole genome shotgun (WGS) entry which is preliminary data.</text>
</comment>
<dbReference type="Gene3D" id="3.40.50.720">
    <property type="entry name" value="NAD(P)-binding Rossmann-like Domain"/>
    <property type="match status" value="1"/>
</dbReference>
<accession>A0A972K2M1</accession>
<dbReference type="InterPro" id="IPR036291">
    <property type="entry name" value="NAD(P)-bd_dom_sf"/>
</dbReference>
<dbReference type="AlphaFoldDB" id="A0A972K2M1"/>
<keyword evidence="3" id="KW-1185">Reference proteome</keyword>
<dbReference type="SUPFAM" id="SSF51735">
    <property type="entry name" value="NAD(P)-binding Rossmann-fold domains"/>
    <property type="match status" value="1"/>
</dbReference>